<comment type="caution">
    <text evidence="1">The sequence shown here is derived from an EMBL/GenBank/DDBJ whole genome shotgun (WGS) entry which is preliminary data.</text>
</comment>
<proteinExistence type="predicted"/>
<dbReference type="Proteomes" id="UP001521184">
    <property type="component" value="Unassembled WGS sequence"/>
</dbReference>
<gene>
    <name evidence="1" type="ORF">SLS58_002916</name>
</gene>
<name>A0ABR3TY01_9PEZI</name>
<evidence type="ECO:0000313" key="1">
    <source>
        <dbReference type="EMBL" id="KAL1647145.1"/>
    </source>
</evidence>
<dbReference type="EMBL" id="JAKEKT020000013">
    <property type="protein sequence ID" value="KAL1647145.1"/>
    <property type="molecule type" value="Genomic_DNA"/>
</dbReference>
<keyword evidence="2" id="KW-1185">Reference proteome</keyword>
<protein>
    <submittedName>
        <fullName evidence="1">Uncharacterized protein</fullName>
    </submittedName>
</protein>
<evidence type="ECO:0000313" key="2">
    <source>
        <dbReference type="Proteomes" id="UP001521184"/>
    </source>
</evidence>
<reference evidence="1 2" key="1">
    <citation type="journal article" date="2023" name="Plant Dis.">
        <title>First Report of Diplodia intermedia Causing Canker and Dieback Diseases on Apple Trees in Canada.</title>
        <authorList>
            <person name="Ellouze W."/>
            <person name="Ilyukhin E."/>
            <person name="Sulman M."/>
            <person name="Ali S."/>
        </authorList>
    </citation>
    <scope>NUCLEOTIDE SEQUENCE [LARGE SCALE GENOMIC DNA]</scope>
    <source>
        <strain evidence="1 2">M45-28</strain>
    </source>
</reference>
<organism evidence="1 2">
    <name type="scientific">Diplodia intermedia</name>
    <dbReference type="NCBI Taxonomy" id="856260"/>
    <lineage>
        <taxon>Eukaryota</taxon>
        <taxon>Fungi</taxon>
        <taxon>Dikarya</taxon>
        <taxon>Ascomycota</taxon>
        <taxon>Pezizomycotina</taxon>
        <taxon>Dothideomycetes</taxon>
        <taxon>Dothideomycetes incertae sedis</taxon>
        <taxon>Botryosphaeriales</taxon>
        <taxon>Botryosphaeriaceae</taxon>
        <taxon>Diplodia</taxon>
    </lineage>
</organism>
<sequence>MSANDSTTPASELSASSRILALCLEMLADLQEIRSLNAELQTSLGEIHAMNSAIGRYNSQQQHQAPLPRRARYAVTKARTPPRKCRLAVVSEAQR</sequence>
<accession>A0ABR3TY01</accession>